<keyword evidence="1" id="KW-0805">Transcription regulation</keyword>
<dbReference type="AlphaFoldDB" id="A0A0P1I0A0"/>
<dbReference type="Proteomes" id="UP000051260">
    <property type="component" value="Unassembled WGS sequence"/>
</dbReference>
<reference evidence="6" key="1">
    <citation type="submission" date="2015-09" db="EMBL/GenBank/DDBJ databases">
        <authorList>
            <person name="Rodrigo-Torres L."/>
            <person name="Arahal D.R."/>
        </authorList>
    </citation>
    <scope>NUCLEOTIDE SEQUENCE [LARGE SCALE GENOMIC DNA]</scope>
    <source>
        <strain evidence="6">CECT 5091</strain>
    </source>
</reference>
<dbReference type="InterPro" id="IPR018060">
    <property type="entry name" value="HTH_AraC"/>
</dbReference>
<dbReference type="PANTHER" id="PTHR43130">
    <property type="entry name" value="ARAC-FAMILY TRANSCRIPTIONAL REGULATOR"/>
    <property type="match status" value="1"/>
</dbReference>
<name>A0A0P1I0A0_9RHOB</name>
<proteinExistence type="predicted"/>
<dbReference type="InterPro" id="IPR029062">
    <property type="entry name" value="Class_I_gatase-like"/>
</dbReference>
<keyword evidence="2" id="KW-0238">DNA-binding</keyword>
<evidence type="ECO:0000259" key="4">
    <source>
        <dbReference type="PROSITE" id="PS01124"/>
    </source>
</evidence>
<dbReference type="SMART" id="SM00342">
    <property type="entry name" value="HTH_ARAC"/>
    <property type="match status" value="1"/>
</dbReference>
<dbReference type="PRINTS" id="PR00032">
    <property type="entry name" value="HTHARAC"/>
</dbReference>
<dbReference type="Gene3D" id="3.40.50.880">
    <property type="match status" value="1"/>
</dbReference>
<dbReference type="OrthoDB" id="9793400at2"/>
<dbReference type="GO" id="GO:0003700">
    <property type="term" value="F:DNA-binding transcription factor activity"/>
    <property type="evidence" value="ECO:0007669"/>
    <property type="project" value="InterPro"/>
</dbReference>
<dbReference type="GO" id="GO:0043565">
    <property type="term" value="F:sequence-specific DNA binding"/>
    <property type="evidence" value="ECO:0007669"/>
    <property type="project" value="InterPro"/>
</dbReference>
<keyword evidence="6" id="KW-1185">Reference proteome</keyword>
<dbReference type="InterPro" id="IPR009057">
    <property type="entry name" value="Homeodomain-like_sf"/>
</dbReference>
<dbReference type="SUPFAM" id="SSF46689">
    <property type="entry name" value="Homeodomain-like"/>
    <property type="match status" value="2"/>
</dbReference>
<dbReference type="Pfam" id="PF01965">
    <property type="entry name" value="DJ-1_PfpI"/>
    <property type="match status" value="1"/>
</dbReference>
<dbReference type="SUPFAM" id="SSF52317">
    <property type="entry name" value="Class I glutamine amidotransferase-like"/>
    <property type="match status" value="1"/>
</dbReference>
<protein>
    <submittedName>
        <fullName evidence="5">Carnitine catabolism transcriptional activator</fullName>
    </submittedName>
</protein>
<evidence type="ECO:0000313" key="5">
    <source>
        <dbReference type="EMBL" id="CUJ82789.1"/>
    </source>
</evidence>
<dbReference type="PANTHER" id="PTHR43130:SF3">
    <property type="entry name" value="HTH-TYPE TRANSCRIPTIONAL REGULATOR RV1931C"/>
    <property type="match status" value="1"/>
</dbReference>
<evidence type="ECO:0000256" key="1">
    <source>
        <dbReference type="ARBA" id="ARBA00023015"/>
    </source>
</evidence>
<dbReference type="RefSeq" id="WP_058279874.1">
    <property type="nucleotide sequence ID" value="NZ_CYUD01000001.1"/>
</dbReference>
<feature type="domain" description="HTH araC/xylS-type" evidence="4">
    <location>
        <begin position="225"/>
        <end position="323"/>
    </location>
</feature>
<dbReference type="InterPro" id="IPR020449">
    <property type="entry name" value="Tscrpt_reg_AraC-type_HTH"/>
</dbReference>
<accession>A0A0P1I0A0</accession>
<sequence length="356" mass="39585">MHVDITTHMARAKRHAVFVVVPRFNLTTLITMIETMRIANYLAPEPMFSWDIVSFDGPEIVASNGMTTAVDTDCSSLTPADFVFVLGSWGTEYYENTTLLSWLRKRARAGETVCGVELGSYIVARAGLLDGKPATIHWSWLSGFRESFDRVDVHECLFTIDGKVMTCAGGLAGVDLMLRLIESISDSGFSGEIADQMLHHPIRDAASPQRSTMGRSTETMLPLIREAMTLIEENIEEPLKVPQIADVLGVSQRQLERQFKKNVGCTVVQFGLLRRLQNARLLLISTDLSVREIATASGFNTLSHFAYSFGKFFGRRPSEYREAWPKSEPAPSWPGSLSDFLSILNNIPAQGHPPRD</sequence>
<evidence type="ECO:0000256" key="3">
    <source>
        <dbReference type="ARBA" id="ARBA00023163"/>
    </source>
</evidence>
<dbReference type="Gene3D" id="1.10.10.60">
    <property type="entry name" value="Homeodomain-like"/>
    <property type="match status" value="1"/>
</dbReference>
<evidence type="ECO:0000313" key="6">
    <source>
        <dbReference type="Proteomes" id="UP000051260"/>
    </source>
</evidence>
<dbReference type="InterPro" id="IPR052158">
    <property type="entry name" value="INH-QAR"/>
</dbReference>
<dbReference type="InterPro" id="IPR002818">
    <property type="entry name" value="DJ-1/PfpI"/>
</dbReference>
<dbReference type="STRING" id="1715692.RUE5091_00031"/>
<keyword evidence="3" id="KW-0804">Transcription</keyword>
<dbReference type="CDD" id="cd03136">
    <property type="entry name" value="GATase1_AraC_ArgR_like"/>
    <property type="match status" value="1"/>
</dbReference>
<organism evidence="5 6">
    <name type="scientific">Ruegeria denitrificans</name>
    <dbReference type="NCBI Taxonomy" id="1715692"/>
    <lineage>
        <taxon>Bacteria</taxon>
        <taxon>Pseudomonadati</taxon>
        <taxon>Pseudomonadota</taxon>
        <taxon>Alphaproteobacteria</taxon>
        <taxon>Rhodobacterales</taxon>
        <taxon>Roseobacteraceae</taxon>
        <taxon>Ruegeria</taxon>
    </lineage>
</organism>
<evidence type="ECO:0000256" key="2">
    <source>
        <dbReference type="ARBA" id="ARBA00023125"/>
    </source>
</evidence>
<dbReference type="EMBL" id="CYUD01000001">
    <property type="protein sequence ID" value="CUJ82789.1"/>
    <property type="molecule type" value="Genomic_DNA"/>
</dbReference>
<dbReference type="PROSITE" id="PS01124">
    <property type="entry name" value="HTH_ARAC_FAMILY_2"/>
    <property type="match status" value="1"/>
</dbReference>
<gene>
    <name evidence="5" type="primary">cdhR_1</name>
    <name evidence="5" type="ORF">RUE5091_00031</name>
</gene>
<dbReference type="Pfam" id="PF12833">
    <property type="entry name" value="HTH_18"/>
    <property type="match status" value="1"/>
</dbReference>